<dbReference type="SUPFAM" id="SSF52540">
    <property type="entry name" value="P-loop containing nucleoside triphosphate hydrolases"/>
    <property type="match status" value="2"/>
</dbReference>
<evidence type="ECO:0000313" key="13">
    <source>
        <dbReference type="Proteomes" id="UP000472276"/>
    </source>
</evidence>
<dbReference type="CDD" id="cd19519">
    <property type="entry name" value="RecA-like_CDC48_r1-like"/>
    <property type="match status" value="1"/>
</dbReference>
<comment type="catalytic activity">
    <reaction evidence="7">
        <text>ATP + H2O = ADP + phosphate + H(+)</text>
        <dbReference type="Rhea" id="RHEA:13065"/>
        <dbReference type="ChEBI" id="CHEBI:15377"/>
        <dbReference type="ChEBI" id="CHEBI:15378"/>
        <dbReference type="ChEBI" id="CHEBI:30616"/>
        <dbReference type="ChEBI" id="CHEBI:43474"/>
        <dbReference type="ChEBI" id="CHEBI:456216"/>
        <dbReference type="EC" id="3.6.4.6"/>
    </reaction>
</comment>
<gene>
    <name evidence="12" type="primary">zgc:136908</name>
</gene>
<dbReference type="Gene3D" id="3.10.330.10">
    <property type="match status" value="1"/>
</dbReference>
<feature type="domain" description="AAA+ ATPase" evidence="9">
    <location>
        <begin position="232"/>
        <end position="368"/>
    </location>
</feature>
<dbReference type="PROSITE" id="PS00674">
    <property type="entry name" value="AAA"/>
    <property type="match status" value="2"/>
</dbReference>
<keyword evidence="4 8" id="KW-0547">Nucleotide-binding</keyword>
<dbReference type="PANTHER" id="PTHR23077:SF63">
    <property type="entry name" value="TRANSITIONAL ENDOPLASMIC RETICULUM ATPASE"/>
    <property type="match status" value="1"/>
</dbReference>
<dbReference type="SMART" id="SM00382">
    <property type="entry name" value="AAA"/>
    <property type="match status" value="2"/>
</dbReference>
<organism evidence="12 13">
    <name type="scientific">Oreochromis aureus</name>
    <name type="common">Israeli tilapia</name>
    <name type="synonym">Chromis aureus</name>
    <dbReference type="NCBI Taxonomy" id="47969"/>
    <lineage>
        <taxon>Eukaryota</taxon>
        <taxon>Metazoa</taxon>
        <taxon>Chordata</taxon>
        <taxon>Craniata</taxon>
        <taxon>Vertebrata</taxon>
        <taxon>Euteleostomi</taxon>
        <taxon>Actinopterygii</taxon>
        <taxon>Neopterygii</taxon>
        <taxon>Teleostei</taxon>
        <taxon>Neoteleostei</taxon>
        <taxon>Acanthomorphata</taxon>
        <taxon>Ovalentaria</taxon>
        <taxon>Cichlomorphae</taxon>
        <taxon>Cichliformes</taxon>
        <taxon>Cichlidae</taxon>
        <taxon>African cichlids</taxon>
        <taxon>Pseudocrenilabrinae</taxon>
        <taxon>Oreochromini</taxon>
        <taxon>Oreochromis</taxon>
    </lineage>
</organism>
<sequence length="693" mass="76963">DPKGEDYSTAILKQKHRPNRLIVDEAVSEDSSIVSLSQQKTEELQLFRGDTVVLRGRKRRQTVCIVLTDDTCGDERIRMNRVTRNNLRVRLGDVISIHACPDIKYGKKIHVLPIDDTIEGLSGNLFDVFLKPYFLEAYRPVHKGDIFLVRGSMRAVEFKVVETDPSPHCIVAPDTVIYCEGEPIKREDEEESLNDIGYDDIGGCRKQLAQIKEMVELPLRHPGLFKAIGVKPPRGILLYGPAGTGKTLVARAVANETGAFFFLINGPEIMSKLAGESESNLRKAFEEAENNAPAIIFIDELDAIAPKREKTHGEVERRIVSQLLTLMDGLKQRAHVIVMAATNRPNSVDPALRRFGRFDREIDIGIPDSTGRLEILQIHTKNMKLAQDVDLERIATETHGHVGADLAALCSEAALQAIRKKMTLIDLEDETIDADLLNSMAVTMDDFQWALSQSNPSALRETVAEVPQVNWEDIGGLDEVKRELQELVQYPVEYPDKFLKFGMTPSRGVLFYGPPGCGKTLLAKAIANECQANFVSIKGPEMLTMWFGESEANVRDVFDKARQAAPCILFFDELDSIAKSRGGGAGDAGGAADRVINQILTEMDGMSDKKNVFIIGATNRPDIIDPAILRPGRLDQLIYIPLPDKPSRTAILKANLRKSPVARVSLYCRLKSNWTINSEAVMWPDESCSLIIP</sequence>
<evidence type="ECO:0000256" key="3">
    <source>
        <dbReference type="ARBA" id="ARBA00019970"/>
    </source>
</evidence>
<evidence type="ECO:0000256" key="6">
    <source>
        <dbReference type="ARBA" id="ARBA00031860"/>
    </source>
</evidence>
<dbReference type="InterPro" id="IPR029067">
    <property type="entry name" value="CDC48_domain_2-like_sf"/>
</dbReference>
<dbReference type="AlphaFoldDB" id="A0A668U0Q6"/>
<evidence type="ECO:0000256" key="5">
    <source>
        <dbReference type="ARBA" id="ARBA00022840"/>
    </source>
</evidence>
<evidence type="ECO:0000256" key="4">
    <source>
        <dbReference type="ARBA" id="ARBA00022741"/>
    </source>
</evidence>
<dbReference type="GO" id="GO:0005829">
    <property type="term" value="C:cytosol"/>
    <property type="evidence" value="ECO:0007669"/>
    <property type="project" value="TreeGrafter"/>
</dbReference>
<accession>A0A668U0Q6</accession>
<proteinExistence type="inferred from homology"/>
<dbReference type="InterPro" id="IPR003593">
    <property type="entry name" value="AAA+_ATPase"/>
</dbReference>
<evidence type="ECO:0000256" key="8">
    <source>
        <dbReference type="RuleBase" id="RU003651"/>
    </source>
</evidence>
<dbReference type="SUPFAM" id="SSF50692">
    <property type="entry name" value="ADC-like"/>
    <property type="match status" value="1"/>
</dbReference>
<dbReference type="GO" id="GO:0030970">
    <property type="term" value="P:retrograde protein transport, ER to cytosol"/>
    <property type="evidence" value="ECO:0007669"/>
    <property type="project" value="TreeGrafter"/>
</dbReference>
<dbReference type="InterPro" id="IPR041569">
    <property type="entry name" value="AAA_lid_3"/>
</dbReference>
<dbReference type="GO" id="GO:0097352">
    <property type="term" value="P:autophagosome maturation"/>
    <property type="evidence" value="ECO:0007669"/>
    <property type="project" value="TreeGrafter"/>
</dbReference>
<evidence type="ECO:0000259" key="9">
    <source>
        <dbReference type="SMART" id="SM00382"/>
    </source>
</evidence>
<dbReference type="FunFam" id="3.40.50.300:FF:000048">
    <property type="entry name" value="Transitional endoplasmic reticulum ATPase"/>
    <property type="match status" value="1"/>
</dbReference>
<dbReference type="PANTHER" id="PTHR23077">
    <property type="entry name" value="AAA-FAMILY ATPASE"/>
    <property type="match status" value="1"/>
</dbReference>
<dbReference type="Pfam" id="PF17862">
    <property type="entry name" value="AAA_lid_3"/>
    <property type="match status" value="1"/>
</dbReference>
<dbReference type="Gene3D" id="3.40.50.300">
    <property type="entry name" value="P-loop containing nucleotide triphosphate hydrolases"/>
    <property type="match status" value="2"/>
</dbReference>
<dbReference type="GO" id="GO:0005634">
    <property type="term" value="C:nucleus"/>
    <property type="evidence" value="ECO:0007669"/>
    <property type="project" value="TreeGrafter"/>
</dbReference>
<dbReference type="Pfam" id="PF00004">
    <property type="entry name" value="AAA"/>
    <property type="match status" value="2"/>
</dbReference>
<dbReference type="CDD" id="cd19528">
    <property type="entry name" value="RecA-like_CDC48_r2-like"/>
    <property type="match status" value="1"/>
</dbReference>
<evidence type="ECO:0000259" key="11">
    <source>
        <dbReference type="SMART" id="SM01073"/>
    </source>
</evidence>
<dbReference type="Ensembl" id="ENSOABT00000032856.2">
    <property type="protein sequence ID" value="ENSOABP00000031971.2"/>
    <property type="gene ID" value="ENSOABG00000014038.2"/>
</dbReference>
<dbReference type="Pfam" id="PF02933">
    <property type="entry name" value="CDC48_2"/>
    <property type="match status" value="1"/>
</dbReference>
<name>A0A668U0Q6_OREAU</name>
<dbReference type="SUPFAM" id="SSF54585">
    <property type="entry name" value="Cdc48 domain 2-like"/>
    <property type="match status" value="1"/>
</dbReference>
<evidence type="ECO:0000256" key="1">
    <source>
        <dbReference type="ARBA" id="ARBA00006914"/>
    </source>
</evidence>
<dbReference type="FunFam" id="3.40.50.300:FF:000012">
    <property type="entry name" value="Transitional endoplasmic reticulum ATPase"/>
    <property type="match status" value="1"/>
</dbReference>
<dbReference type="GO" id="GO:0005524">
    <property type="term" value="F:ATP binding"/>
    <property type="evidence" value="ECO:0007669"/>
    <property type="project" value="UniProtKB-KW"/>
</dbReference>
<dbReference type="SMART" id="SM01073">
    <property type="entry name" value="CDC48_N"/>
    <property type="match status" value="1"/>
</dbReference>
<dbReference type="InterPro" id="IPR050168">
    <property type="entry name" value="AAA_ATPase_domain"/>
</dbReference>
<dbReference type="FunFam" id="3.10.330.10:FF:000001">
    <property type="entry name" value="Cell division control 48"/>
    <property type="match status" value="1"/>
</dbReference>
<evidence type="ECO:0000259" key="10">
    <source>
        <dbReference type="SMART" id="SM01072"/>
    </source>
</evidence>
<dbReference type="GO" id="GO:0031593">
    <property type="term" value="F:polyubiquitin modification-dependent protein binding"/>
    <property type="evidence" value="ECO:0007669"/>
    <property type="project" value="TreeGrafter"/>
</dbReference>
<dbReference type="InterPro" id="IPR003960">
    <property type="entry name" value="ATPase_AAA_CS"/>
</dbReference>
<dbReference type="Gene3D" id="1.10.8.60">
    <property type="match status" value="2"/>
</dbReference>
<protein>
    <recommendedName>
        <fullName evidence="3">Transitional endoplasmic reticulum ATPase</fullName>
        <ecNumber evidence="2">3.6.4.6</ecNumber>
    </recommendedName>
    <alternativeName>
        <fullName evidence="6">Valosin-containing protein</fullName>
    </alternativeName>
</protein>
<keyword evidence="5 8" id="KW-0067">ATP-binding</keyword>
<evidence type="ECO:0000256" key="2">
    <source>
        <dbReference type="ARBA" id="ARBA00012674"/>
    </source>
</evidence>
<dbReference type="FunFam" id="1.10.8.60:FF:000004">
    <property type="entry name" value="Cell division control 48"/>
    <property type="match status" value="1"/>
</dbReference>
<dbReference type="GO" id="GO:0051228">
    <property type="term" value="P:mitotic spindle disassembly"/>
    <property type="evidence" value="ECO:0007669"/>
    <property type="project" value="TreeGrafter"/>
</dbReference>
<dbReference type="InterPro" id="IPR003338">
    <property type="entry name" value="CDC4_N-term_subdom"/>
</dbReference>
<evidence type="ECO:0000313" key="12">
    <source>
        <dbReference type="Ensembl" id="ENSOABP00000031971.2"/>
    </source>
</evidence>
<dbReference type="InterPro" id="IPR027417">
    <property type="entry name" value="P-loop_NTPase"/>
</dbReference>
<dbReference type="Gene3D" id="2.40.40.20">
    <property type="match status" value="1"/>
</dbReference>
<evidence type="ECO:0000256" key="7">
    <source>
        <dbReference type="ARBA" id="ARBA00048883"/>
    </source>
</evidence>
<dbReference type="InterPro" id="IPR004201">
    <property type="entry name" value="Cdc48_dom2"/>
</dbReference>
<comment type="similarity">
    <text evidence="1 8">Belongs to the AAA ATPase family.</text>
</comment>
<dbReference type="EC" id="3.6.4.6" evidence="2"/>
<feature type="domain" description="CDC48 N-terminal subdomain" evidence="11">
    <location>
        <begin position="20"/>
        <end position="103"/>
    </location>
</feature>
<dbReference type="InterPro" id="IPR009010">
    <property type="entry name" value="Asp_de-COase-like_dom_sf"/>
</dbReference>
<dbReference type="Proteomes" id="UP000472276">
    <property type="component" value="Unassembled WGS sequence"/>
</dbReference>
<dbReference type="Pfam" id="PF02359">
    <property type="entry name" value="CDC48_N"/>
    <property type="match status" value="1"/>
</dbReference>
<feature type="domain" description="CDC48" evidence="10">
    <location>
        <begin position="120"/>
        <end position="186"/>
    </location>
</feature>
<dbReference type="FunFam" id="2.40.40.20:FF:000003">
    <property type="entry name" value="Transitional endoplasmic reticulum ATPase"/>
    <property type="match status" value="1"/>
</dbReference>
<reference evidence="12" key="1">
    <citation type="submission" date="2025-08" db="UniProtKB">
        <authorList>
            <consortium name="Ensembl"/>
        </authorList>
    </citation>
    <scope>IDENTIFICATION</scope>
</reference>
<dbReference type="GO" id="GO:0016887">
    <property type="term" value="F:ATP hydrolysis activity"/>
    <property type="evidence" value="ECO:0007669"/>
    <property type="project" value="InterPro"/>
</dbReference>
<reference evidence="12" key="2">
    <citation type="submission" date="2025-09" db="UniProtKB">
        <authorList>
            <consortium name="Ensembl"/>
        </authorList>
    </citation>
    <scope>IDENTIFICATION</scope>
</reference>
<dbReference type="SMART" id="SM01072">
    <property type="entry name" value="CDC48_2"/>
    <property type="match status" value="1"/>
</dbReference>
<dbReference type="InterPro" id="IPR003959">
    <property type="entry name" value="ATPase_AAA_core"/>
</dbReference>
<dbReference type="GO" id="GO:0034098">
    <property type="term" value="C:VCP-NPL4-UFD1 AAA ATPase complex"/>
    <property type="evidence" value="ECO:0007669"/>
    <property type="project" value="TreeGrafter"/>
</dbReference>
<keyword evidence="13" id="KW-1185">Reference proteome</keyword>
<feature type="domain" description="AAA+ ATPase" evidence="9">
    <location>
        <begin position="505"/>
        <end position="644"/>
    </location>
</feature>